<comment type="caution">
    <text evidence="1">The sequence shown here is derived from an EMBL/GenBank/DDBJ whole genome shotgun (WGS) entry which is preliminary data.</text>
</comment>
<accession>A0A428S1H0</accession>
<dbReference type="EMBL" id="NIZV01000642">
    <property type="protein sequence ID" value="RSL83670.1"/>
    <property type="molecule type" value="Genomic_DNA"/>
</dbReference>
<reference evidence="1 2" key="1">
    <citation type="submission" date="2017-06" db="EMBL/GenBank/DDBJ databases">
        <title>Cmopartive genomic analysis of Ambrosia Fusariam Clade fungi.</title>
        <authorList>
            <person name="Stajich J.E."/>
            <person name="Carrillo J."/>
            <person name="Kijimoto T."/>
            <person name="Eskalen A."/>
            <person name="O'Donnell K."/>
            <person name="Kasson M."/>
        </authorList>
    </citation>
    <scope>NUCLEOTIDE SEQUENCE [LARGE SCALE GENOMIC DNA]</scope>
    <source>
        <strain evidence="1 2">NRRL 20438</strain>
    </source>
</reference>
<organism evidence="1 2">
    <name type="scientific">Fusarium ambrosium</name>
    <dbReference type="NCBI Taxonomy" id="131363"/>
    <lineage>
        <taxon>Eukaryota</taxon>
        <taxon>Fungi</taxon>
        <taxon>Dikarya</taxon>
        <taxon>Ascomycota</taxon>
        <taxon>Pezizomycotina</taxon>
        <taxon>Sordariomycetes</taxon>
        <taxon>Hypocreomycetidae</taxon>
        <taxon>Hypocreales</taxon>
        <taxon>Nectriaceae</taxon>
        <taxon>Fusarium</taxon>
        <taxon>Fusarium solani species complex</taxon>
    </lineage>
</organism>
<dbReference type="AlphaFoldDB" id="A0A428S1H0"/>
<sequence>MANESKCPPELSVHEFSAFQRAVSGRARRWLVILVELGTTNVNFSSEATMELFNRLALQAGPAVRERGTLREAHSLFNDQAFCTRLCELLRGRLGALASSWREAHYMSILVTLSLRLYNLCPQHFRSKAETLLLSIRSITSGWIIHLRNEIRSTCDGEVARKDSNFAFWAALLCRKTFWAYKNVEYTFSDDDAQSFFRASIALQENLLVNLDKLHPVLKRLLIEDLSISYNIRDLIKEWFDTHQGSLECSINETWADSGGLGRRSYSPWEMLSGSHAWWATSRITGTKWTASQVVHYHLLQGHLIVDGKPLGRLPLQMRQDPAIQELFGEQYLLTRPSSLLEYQLVSDVEKHHIHFGFRDGQVVIRAFYRRSLLEYVPRAIFKGAAGWDLPTGLVDDCVHWLNLQTG</sequence>
<evidence type="ECO:0000313" key="1">
    <source>
        <dbReference type="EMBL" id="RSL83670.1"/>
    </source>
</evidence>
<gene>
    <name evidence="1" type="ORF">CDV31_016808</name>
</gene>
<protein>
    <submittedName>
        <fullName evidence="1">Uncharacterized protein</fullName>
    </submittedName>
</protein>
<evidence type="ECO:0000313" key="2">
    <source>
        <dbReference type="Proteomes" id="UP000288429"/>
    </source>
</evidence>
<proteinExistence type="predicted"/>
<keyword evidence="2" id="KW-1185">Reference proteome</keyword>
<name>A0A428S1H0_9HYPO</name>
<dbReference type="Proteomes" id="UP000288429">
    <property type="component" value="Unassembled WGS sequence"/>
</dbReference>